<sequence length="222" mass="24849">MIFNSEISALYFLRENILLKIKSGILLLLCTGCTFQNVRYLSITNPETKTEETGTVSGIRGSETTFKRSGVTVNIESNSVSSGKNLRVTLSSDGAHSAIVNADCLFVEKNTGCVKSNVNYYYSLFRDDQEWKLKTHSQNGTSYTKVESRKTPSVDLNFKYVFIDNWKKGTPIYTFLVAVDVPPNAKYLNLKITPIKIDGVDVDFPEIKLNTIETVTSTPIIY</sequence>
<comment type="caution">
    <text evidence="1">The sequence shown here is derived from an EMBL/GenBank/DDBJ whole genome shotgun (WGS) entry which is preliminary data.</text>
</comment>
<dbReference type="Proteomes" id="UP001495910">
    <property type="component" value="Unassembled WGS sequence"/>
</dbReference>
<name>A0ABU9PQ94_9BURK</name>
<dbReference type="EMBL" id="JBANDC010000001">
    <property type="protein sequence ID" value="MEM4986175.1"/>
    <property type="molecule type" value="Genomic_DNA"/>
</dbReference>
<keyword evidence="2" id="KW-1185">Reference proteome</keyword>
<protein>
    <recommendedName>
        <fullName evidence="3">Lipoprotein</fullName>
    </recommendedName>
</protein>
<accession>A0ABU9PQ94</accession>
<evidence type="ECO:0008006" key="3">
    <source>
        <dbReference type="Google" id="ProtNLM"/>
    </source>
</evidence>
<evidence type="ECO:0000313" key="1">
    <source>
        <dbReference type="EMBL" id="MEM4986175.1"/>
    </source>
</evidence>
<evidence type="ECO:0000313" key="2">
    <source>
        <dbReference type="Proteomes" id="UP001495910"/>
    </source>
</evidence>
<gene>
    <name evidence="1" type="ORF">V8G57_02125</name>
</gene>
<dbReference type="RefSeq" id="WP_342827982.1">
    <property type="nucleotide sequence ID" value="NZ_JBANDC010000001.1"/>
</dbReference>
<proteinExistence type="predicted"/>
<reference evidence="1 2" key="1">
    <citation type="submission" date="2024-02" db="EMBL/GenBank/DDBJ databases">
        <title>Draft genome sequence of Collimonas sp. strain H4R21, an effective mineral-weathering bacterial strain isolated from the beech rhizosphere.</title>
        <authorList>
            <person name="Morin E."/>
            <person name="Uroz S."/>
            <person name="Leveau J.H.J."/>
            <person name="Kumar R."/>
            <person name="Rey M.W."/>
            <person name="Pham J."/>
        </authorList>
    </citation>
    <scope>NUCLEOTIDE SEQUENCE [LARGE SCALE GENOMIC DNA]</scope>
    <source>
        <strain evidence="1 2">H4R21</strain>
    </source>
</reference>
<organism evidence="1 2">
    <name type="scientific">Collimonas rhizosphaerae</name>
    <dbReference type="NCBI Taxonomy" id="3126357"/>
    <lineage>
        <taxon>Bacteria</taxon>
        <taxon>Pseudomonadati</taxon>
        <taxon>Pseudomonadota</taxon>
        <taxon>Betaproteobacteria</taxon>
        <taxon>Burkholderiales</taxon>
        <taxon>Oxalobacteraceae</taxon>
        <taxon>Collimonas</taxon>
    </lineage>
</organism>